<reference evidence="2" key="1">
    <citation type="journal article" date="2024" name="Proc. Natl. Acad. Sci. U.S.A.">
        <title>Extraordinary preservation of gene collinearity over three hundred million years revealed in homosporous lycophytes.</title>
        <authorList>
            <person name="Li C."/>
            <person name="Wickell D."/>
            <person name="Kuo L.Y."/>
            <person name="Chen X."/>
            <person name="Nie B."/>
            <person name="Liao X."/>
            <person name="Peng D."/>
            <person name="Ji J."/>
            <person name="Jenkins J."/>
            <person name="Williams M."/>
            <person name="Shu S."/>
            <person name="Plott C."/>
            <person name="Barry K."/>
            <person name="Rajasekar S."/>
            <person name="Grimwood J."/>
            <person name="Han X."/>
            <person name="Sun S."/>
            <person name="Hou Z."/>
            <person name="He W."/>
            <person name="Dai G."/>
            <person name="Sun C."/>
            <person name="Schmutz J."/>
            <person name="Leebens-Mack J.H."/>
            <person name="Li F.W."/>
            <person name="Wang L."/>
        </authorList>
    </citation>
    <scope>NUCLEOTIDE SEQUENCE [LARGE SCALE GENOMIC DNA]</scope>
    <source>
        <strain evidence="2">cv. PW_Plant_1</strain>
    </source>
</reference>
<evidence type="ECO:0000313" key="1">
    <source>
        <dbReference type="EMBL" id="KAJ7514428.1"/>
    </source>
</evidence>
<sequence length="119" mass="12937">MALPTVMMLGRRLACDAPLLSTKRVLSPPPPRTSRSPPRPTCRNGWLLLCLCIRVHQQVSPLCLRPHLLVLLCISLNPLLPPPHSLPRASLHPPSPRHLPPQPSPSASLSSSAAVKPVR</sequence>
<accession>A0ACC2AA46</accession>
<keyword evidence="2" id="KW-1185">Reference proteome</keyword>
<protein>
    <submittedName>
        <fullName evidence="1">Uncharacterized protein</fullName>
    </submittedName>
</protein>
<gene>
    <name evidence="1" type="ORF">O6H91_23G043200</name>
</gene>
<name>A0ACC2AA46_DIPCM</name>
<organism evidence="1 2">
    <name type="scientific">Diphasiastrum complanatum</name>
    <name type="common">Issler's clubmoss</name>
    <name type="synonym">Lycopodium complanatum</name>
    <dbReference type="NCBI Taxonomy" id="34168"/>
    <lineage>
        <taxon>Eukaryota</taxon>
        <taxon>Viridiplantae</taxon>
        <taxon>Streptophyta</taxon>
        <taxon>Embryophyta</taxon>
        <taxon>Tracheophyta</taxon>
        <taxon>Lycopodiopsida</taxon>
        <taxon>Lycopodiales</taxon>
        <taxon>Lycopodiaceae</taxon>
        <taxon>Lycopodioideae</taxon>
        <taxon>Diphasiastrum</taxon>
    </lineage>
</organism>
<proteinExistence type="predicted"/>
<dbReference type="EMBL" id="CM055114">
    <property type="protein sequence ID" value="KAJ7514428.1"/>
    <property type="molecule type" value="Genomic_DNA"/>
</dbReference>
<comment type="caution">
    <text evidence="1">The sequence shown here is derived from an EMBL/GenBank/DDBJ whole genome shotgun (WGS) entry which is preliminary data.</text>
</comment>
<dbReference type="Proteomes" id="UP001162992">
    <property type="component" value="Chromosome 23"/>
</dbReference>
<evidence type="ECO:0000313" key="2">
    <source>
        <dbReference type="Proteomes" id="UP001162992"/>
    </source>
</evidence>